<sequence>MDEEEGKVEAEMLRLLHSQYLYNTSLCGIGLVGIRHQRTAVLLSLMAIPGFFQYWVPEGYKWLDFSSWDVSLGTGFWVLIVSTVLYLLAWLFSPRRAHLSNMTPEERERERVGRRERRKSRARLARLVASAYWMYRCLLGLLPMLGALLMHTGVHFGIVKGSPKLIAAESQDMWSIYASESLTCLAEAALGIIGYKIPVIGTVISGLSAYKLRDELGFALFAGDSASDLLRHFLHCATG</sequence>
<organism evidence="2 3">
    <name type="scientific">Kipferlia bialata</name>
    <dbReference type="NCBI Taxonomy" id="797122"/>
    <lineage>
        <taxon>Eukaryota</taxon>
        <taxon>Metamonada</taxon>
        <taxon>Carpediemonas-like organisms</taxon>
        <taxon>Kipferlia</taxon>
    </lineage>
</organism>
<evidence type="ECO:0000313" key="2">
    <source>
        <dbReference type="EMBL" id="GIQ87485.1"/>
    </source>
</evidence>
<feature type="transmembrane region" description="Helical" evidence="1">
    <location>
        <begin position="39"/>
        <end position="56"/>
    </location>
</feature>
<keyword evidence="1" id="KW-1133">Transmembrane helix</keyword>
<protein>
    <submittedName>
        <fullName evidence="2">Uncharacterized protein</fullName>
    </submittedName>
</protein>
<evidence type="ECO:0000256" key="1">
    <source>
        <dbReference type="SAM" id="Phobius"/>
    </source>
</evidence>
<proteinExistence type="predicted"/>
<reference evidence="2 3" key="1">
    <citation type="journal article" date="2018" name="PLoS ONE">
        <title>The draft genome of Kipferlia bialata reveals reductive genome evolution in fornicate parasites.</title>
        <authorList>
            <person name="Tanifuji G."/>
            <person name="Takabayashi S."/>
            <person name="Kume K."/>
            <person name="Takagi M."/>
            <person name="Nakayama T."/>
            <person name="Kamikawa R."/>
            <person name="Inagaki Y."/>
            <person name="Hashimoto T."/>
        </authorList>
    </citation>
    <scope>NUCLEOTIDE SEQUENCE [LARGE SCALE GENOMIC DNA]</scope>
    <source>
        <strain evidence="2">NY0173</strain>
    </source>
</reference>
<keyword evidence="1" id="KW-0472">Membrane</keyword>
<accession>A0A9K3D3A8</accession>
<dbReference type="EMBL" id="BDIP01003266">
    <property type="protein sequence ID" value="GIQ87485.1"/>
    <property type="molecule type" value="Genomic_DNA"/>
</dbReference>
<evidence type="ECO:0000313" key="3">
    <source>
        <dbReference type="Proteomes" id="UP000265618"/>
    </source>
</evidence>
<feature type="transmembrane region" description="Helical" evidence="1">
    <location>
        <begin position="76"/>
        <end position="93"/>
    </location>
</feature>
<name>A0A9K3D3A8_9EUKA</name>
<feature type="transmembrane region" description="Helical" evidence="1">
    <location>
        <begin position="124"/>
        <end position="150"/>
    </location>
</feature>
<keyword evidence="3" id="KW-1185">Reference proteome</keyword>
<comment type="caution">
    <text evidence="2">The sequence shown here is derived from an EMBL/GenBank/DDBJ whole genome shotgun (WGS) entry which is preliminary data.</text>
</comment>
<feature type="non-terminal residue" evidence="2">
    <location>
        <position position="1"/>
    </location>
</feature>
<keyword evidence="1" id="KW-0812">Transmembrane</keyword>
<dbReference type="Proteomes" id="UP000265618">
    <property type="component" value="Unassembled WGS sequence"/>
</dbReference>
<dbReference type="AlphaFoldDB" id="A0A9K3D3A8"/>
<gene>
    <name evidence="2" type="ORF">KIPB_009530</name>
</gene>